<evidence type="ECO:0000313" key="3">
    <source>
        <dbReference type="Proteomes" id="UP001158576"/>
    </source>
</evidence>
<dbReference type="EMBL" id="OU015569">
    <property type="protein sequence ID" value="CAG5095494.1"/>
    <property type="molecule type" value="Genomic_DNA"/>
</dbReference>
<evidence type="ECO:0000313" key="2">
    <source>
        <dbReference type="EMBL" id="CAG5095494.1"/>
    </source>
</evidence>
<organism evidence="2 3">
    <name type="scientific">Oikopleura dioica</name>
    <name type="common">Tunicate</name>
    <dbReference type="NCBI Taxonomy" id="34765"/>
    <lineage>
        <taxon>Eukaryota</taxon>
        <taxon>Metazoa</taxon>
        <taxon>Chordata</taxon>
        <taxon>Tunicata</taxon>
        <taxon>Appendicularia</taxon>
        <taxon>Copelata</taxon>
        <taxon>Oikopleuridae</taxon>
        <taxon>Oikopleura</taxon>
    </lineage>
</organism>
<dbReference type="Proteomes" id="UP001158576">
    <property type="component" value="Chromosome XSR"/>
</dbReference>
<keyword evidence="3" id="KW-1185">Reference proteome</keyword>
<sequence length="184" mass="20663">MTDKPKSPATEDPPISLTATQARPSNRVIRSTLLKALETDPTTVGRSEVEHDRADRFKLERLALPDGNPTSYLLCRHFACEERPFKDKVFLGIGKSGKVTNSQVKNHMEIGYHGGTMEQLSEAAAEVCISLRLPPTLFSSDSFKRLTEFLSDGYFPGGINEEDIRGHFEQKGYDPEWESEEEMN</sequence>
<evidence type="ECO:0000256" key="1">
    <source>
        <dbReference type="SAM" id="MobiDB-lite"/>
    </source>
</evidence>
<reference evidence="2 3" key="1">
    <citation type="submission" date="2021-04" db="EMBL/GenBank/DDBJ databases">
        <authorList>
            <person name="Bliznina A."/>
        </authorList>
    </citation>
    <scope>NUCLEOTIDE SEQUENCE [LARGE SCALE GENOMIC DNA]</scope>
</reference>
<accession>A0ABN7SD67</accession>
<name>A0ABN7SD67_OIKDI</name>
<feature type="region of interest" description="Disordered" evidence="1">
    <location>
        <begin position="1"/>
        <end position="24"/>
    </location>
</feature>
<proteinExistence type="predicted"/>
<gene>
    <name evidence="2" type="ORF">OKIOD_LOCUS5770</name>
</gene>
<protein>
    <submittedName>
        <fullName evidence="2">Oidioi.mRNA.OKI2018_I69.XSR.g14212.t1.cds</fullName>
    </submittedName>
</protein>